<dbReference type="Pfam" id="PF00069">
    <property type="entry name" value="Pkinase"/>
    <property type="match status" value="1"/>
</dbReference>
<dbReference type="Gene3D" id="3.30.200.20">
    <property type="entry name" value="Phosphorylase Kinase, domain 1"/>
    <property type="match status" value="1"/>
</dbReference>
<evidence type="ECO:0000256" key="2">
    <source>
        <dbReference type="ARBA" id="ARBA00022527"/>
    </source>
</evidence>
<evidence type="ECO:0000256" key="7">
    <source>
        <dbReference type="ARBA" id="ARBA00047811"/>
    </source>
</evidence>
<dbReference type="PANTHER" id="PTHR24055">
    <property type="entry name" value="MITOGEN-ACTIVATED PROTEIN KINASE"/>
    <property type="match status" value="1"/>
</dbReference>
<comment type="catalytic activity">
    <reaction evidence="7">
        <text>L-threonyl-[protein] + ATP = O-phospho-L-threonyl-[protein] + ADP + H(+)</text>
        <dbReference type="Rhea" id="RHEA:46608"/>
        <dbReference type="Rhea" id="RHEA-COMP:11060"/>
        <dbReference type="Rhea" id="RHEA-COMP:11605"/>
        <dbReference type="ChEBI" id="CHEBI:15378"/>
        <dbReference type="ChEBI" id="CHEBI:30013"/>
        <dbReference type="ChEBI" id="CHEBI:30616"/>
        <dbReference type="ChEBI" id="CHEBI:61977"/>
        <dbReference type="ChEBI" id="CHEBI:456216"/>
        <dbReference type="EC" id="2.7.11.22"/>
    </reaction>
</comment>
<feature type="domain" description="Protein kinase" evidence="11">
    <location>
        <begin position="4"/>
        <end position="287"/>
    </location>
</feature>
<evidence type="ECO:0000256" key="9">
    <source>
        <dbReference type="PROSITE-ProRule" id="PRU10141"/>
    </source>
</evidence>
<dbReference type="Gene3D" id="1.10.510.10">
    <property type="entry name" value="Transferase(Phosphotransferase) domain 1"/>
    <property type="match status" value="1"/>
</dbReference>
<dbReference type="SMART" id="SM00220">
    <property type="entry name" value="S_TKc"/>
    <property type="match status" value="1"/>
</dbReference>
<proteinExistence type="predicted"/>
<dbReference type="EC" id="2.7.11.22" evidence="1"/>
<keyword evidence="6 9" id="KW-0067">ATP-binding</keyword>
<feature type="binding site" evidence="9">
    <location>
        <position position="34"/>
    </location>
    <ligand>
        <name>ATP</name>
        <dbReference type="ChEBI" id="CHEBI:30616"/>
    </ligand>
</feature>
<keyword evidence="3" id="KW-0808">Transferase</keyword>
<evidence type="ECO:0000256" key="4">
    <source>
        <dbReference type="ARBA" id="ARBA00022741"/>
    </source>
</evidence>
<dbReference type="OrthoDB" id="548217at2759"/>
<dbReference type="FunFam" id="3.30.200.20:FF:000049">
    <property type="entry name" value="cyclin-dependent kinase-like 1 isoform X1"/>
    <property type="match status" value="1"/>
</dbReference>
<keyword evidence="2" id="KW-0723">Serine/threonine-protein kinase</keyword>
<feature type="region of interest" description="Disordered" evidence="10">
    <location>
        <begin position="557"/>
        <end position="590"/>
    </location>
</feature>
<dbReference type="EMBL" id="OU892280">
    <property type="protein sequence ID" value="CAG9767372.1"/>
    <property type="molecule type" value="Genomic_DNA"/>
</dbReference>
<accession>A0A9N9MPG1</accession>
<dbReference type="InterPro" id="IPR050117">
    <property type="entry name" value="MAPK"/>
</dbReference>
<name>A0A9N9MPG1_9CUCU</name>
<reference evidence="12" key="1">
    <citation type="submission" date="2022-01" db="EMBL/GenBank/DDBJ databases">
        <authorList>
            <person name="King R."/>
        </authorList>
    </citation>
    <scope>NUCLEOTIDE SEQUENCE</scope>
</reference>
<dbReference type="GO" id="GO:0005524">
    <property type="term" value="F:ATP binding"/>
    <property type="evidence" value="ECO:0007669"/>
    <property type="project" value="UniProtKB-UniRule"/>
</dbReference>
<evidence type="ECO:0000313" key="12">
    <source>
        <dbReference type="EMBL" id="CAG9767372.1"/>
    </source>
</evidence>
<dbReference type="PROSITE" id="PS50011">
    <property type="entry name" value="PROTEIN_KINASE_DOM"/>
    <property type="match status" value="1"/>
</dbReference>
<evidence type="ECO:0000256" key="8">
    <source>
        <dbReference type="ARBA" id="ARBA00048367"/>
    </source>
</evidence>
<evidence type="ECO:0000256" key="3">
    <source>
        <dbReference type="ARBA" id="ARBA00022679"/>
    </source>
</evidence>
<evidence type="ECO:0000256" key="1">
    <source>
        <dbReference type="ARBA" id="ARBA00012425"/>
    </source>
</evidence>
<dbReference type="PROSITE" id="PS00107">
    <property type="entry name" value="PROTEIN_KINASE_ATP"/>
    <property type="match status" value="1"/>
</dbReference>
<sequence length="628" mass="72617">MEKYEQIAVVGEGSYGLVMKCRHKETDQIVAVKKFLETEEDATIRKLALREIRMLKRLKHENLVTMIEVFRFRKRFYIVFEFLAGTVLDELEKMPGGLGEERTRERIYQVCRAINYCHSNNIMHRDVKPENILVSSLGVVKLCDFGFSRLVSSNGEPCTEYVATRWYRAPELLVGEPVYGASVDIWAIGCLFAEMITGDPLFPGESDIDQLYLIVRMLGKPCIRHQHLMAKNTQLRPMIKTPSQDTLGFYKVFPTWPLIAIDFLHSCTRMDPHERLSAEELLKHAFFTHDKFPNRFLPALRDKVNIEFNTPLLRKMKGEILISTDRRDESKIRKMPQESNWRFSLTEGTMKRKYTADATEQTIVEKNLITLSKTSQRLNILNNNNSKQVLSKPSLVQTKSHSKFKLPTSEIQMLEKSLENLVKINKYDENRPISDHNTRLSAESPTYNTFHFGLGDHSSSKSPNFHSILHPSINNISFNREQPKRSPNILQTNQKSNQVPNISNSRNHYLKKLDRNVENIFAQGDHANNIGIHTPHWLNSFNNNSNMTLRKREPLNRSRNDDFSLPNLPGAAISPNKTKKKNSIPELELPDPAEVSPAYRYRKAKRKRHILDISLPMPVKEKSKFVYK</sequence>
<gene>
    <name evidence="12" type="ORF">CEUTPL_LOCUS7937</name>
</gene>
<dbReference type="AlphaFoldDB" id="A0A9N9MPG1"/>
<dbReference type="PROSITE" id="PS00108">
    <property type="entry name" value="PROTEIN_KINASE_ST"/>
    <property type="match status" value="1"/>
</dbReference>
<dbReference type="SUPFAM" id="SSF56112">
    <property type="entry name" value="Protein kinase-like (PK-like)"/>
    <property type="match status" value="1"/>
</dbReference>
<evidence type="ECO:0000256" key="6">
    <source>
        <dbReference type="ARBA" id="ARBA00022840"/>
    </source>
</evidence>
<evidence type="ECO:0000256" key="5">
    <source>
        <dbReference type="ARBA" id="ARBA00022777"/>
    </source>
</evidence>
<protein>
    <recommendedName>
        <fullName evidence="1">cyclin-dependent kinase</fullName>
        <ecNumber evidence="1">2.7.11.22</ecNumber>
    </recommendedName>
</protein>
<dbReference type="InterPro" id="IPR011009">
    <property type="entry name" value="Kinase-like_dom_sf"/>
</dbReference>
<dbReference type="InterPro" id="IPR017441">
    <property type="entry name" value="Protein_kinase_ATP_BS"/>
</dbReference>
<dbReference type="InterPro" id="IPR000719">
    <property type="entry name" value="Prot_kinase_dom"/>
</dbReference>
<evidence type="ECO:0000259" key="11">
    <source>
        <dbReference type="PROSITE" id="PS50011"/>
    </source>
</evidence>
<dbReference type="FunFam" id="1.10.510.10:FF:000624">
    <property type="entry name" value="Mitogen-activated protein kinase"/>
    <property type="match status" value="1"/>
</dbReference>
<evidence type="ECO:0000256" key="10">
    <source>
        <dbReference type="SAM" id="MobiDB-lite"/>
    </source>
</evidence>
<keyword evidence="13" id="KW-1185">Reference proteome</keyword>
<keyword evidence="4 9" id="KW-0547">Nucleotide-binding</keyword>
<dbReference type="GO" id="GO:0004693">
    <property type="term" value="F:cyclin-dependent protein serine/threonine kinase activity"/>
    <property type="evidence" value="ECO:0007669"/>
    <property type="project" value="UniProtKB-EC"/>
</dbReference>
<keyword evidence="5" id="KW-0418">Kinase</keyword>
<dbReference type="Proteomes" id="UP001152799">
    <property type="component" value="Chromosome 4"/>
</dbReference>
<evidence type="ECO:0000313" key="13">
    <source>
        <dbReference type="Proteomes" id="UP001152799"/>
    </source>
</evidence>
<dbReference type="InterPro" id="IPR008271">
    <property type="entry name" value="Ser/Thr_kinase_AS"/>
</dbReference>
<organism evidence="12 13">
    <name type="scientific">Ceutorhynchus assimilis</name>
    <name type="common">cabbage seed weevil</name>
    <dbReference type="NCBI Taxonomy" id="467358"/>
    <lineage>
        <taxon>Eukaryota</taxon>
        <taxon>Metazoa</taxon>
        <taxon>Ecdysozoa</taxon>
        <taxon>Arthropoda</taxon>
        <taxon>Hexapoda</taxon>
        <taxon>Insecta</taxon>
        <taxon>Pterygota</taxon>
        <taxon>Neoptera</taxon>
        <taxon>Endopterygota</taxon>
        <taxon>Coleoptera</taxon>
        <taxon>Polyphaga</taxon>
        <taxon>Cucujiformia</taxon>
        <taxon>Curculionidae</taxon>
        <taxon>Ceutorhynchinae</taxon>
        <taxon>Ceutorhynchus</taxon>
    </lineage>
</organism>
<comment type="catalytic activity">
    <reaction evidence="8">
        <text>L-seryl-[protein] + ATP = O-phospho-L-seryl-[protein] + ADP + H(+)</text>
        <dbReference type="Rhea" id="RHEA:17989"/>
        <dbReference type="Rhea" id="RHEA-COMP:9863"/>
        <dbReference type="Rhea" id="RHEA-COMP:11604"/>
        <dbReference type="ChEBI" id="CHEBI:15378"/>
        <dbReference type="ChEBI" id="CHEBI:29999"/>
        <dbReference type="ChEBI" id="CHEBI:30616"/>
        <dbReference type="ChEBI" id="CHEBI:83421"/>
        <dbReference type="ChEBI" id="CHEBI:456216"/>
        <dbReference type="EC" id="2.7.11.22"/>
    </reaction>
</comment>